<feature type="chain" id="PRO_5005538044" evidence="1">
    <location>
        <begin position="22"/>
        <end position="360"/>
    </location>
</feature>
<evidence type="ECO:0000313" key="2">
    <source>
        <dbReference type="EMBL" id="KNC67445.1"/>
    </source>
</evidence>
<proteinExistence type="predicted"/>
<evidence type="ECO:0000256" key="1">
    <source>
        <dbReference type="SAM" id="SignalP"/>
    </source>
</evidence>
<dbReference type="EMBL" id="LFZX01000069">
    <property type="protein sequence ID" value="KNC67445.1"/>
    <property type="molecule type" value="Genomic_DNA"/>
</dbReference>
<protein>
    <submittedName>
        <fullName evidence="2">Uncharacterized protein</fullName>
    </submittedName>
</protein>
<dbReference type="OrthoDB" id="5734723at2"/>
<accession>A0A0L0ESU6</accession>
<sequence length="360" mass="41023">MNKQWFLGLSASLLVSTGTMANTHEVTVYLDSNSQTNIAPVLKIARDKWDQRPESDASFGFSQSRFGVAYRHTALANWQLHTMQRVDYLIETNAHTALGYYQEQNDQPLTSYDSYDTRLTLTGARSKGLGLAYQHHFDALTVTVQANYWQLNYLRDSQLSGALSGSNNAQLRGALQFSEFYSDNNFLKRPNTDNAWRTRGEGLSLDVHFDWQVTEHFALSGKVIDLYNQFEFDQAGFTEADINTKGSFVDNAGFSSFRPLLKGRETVQNHDFDLSSQVYLQGQYQYQGYRYLASVRRQGDQHFAQLGMQLGDWRLMLDPLNLAPELAYQGETWSVTTALDHINPNKALTLRLNFSLQLAW</sequence>
<evidence type="ECO:0000313" key="3">
    <source>
        <dbReference type="Proteomes" id="UP000036850"/>
    </source>
</evidence>
<feature type="signal peptide" evidence="1">
    <location>
        <begin position="1"/>
        <end position="21"/>
    </location>
</feature>
<comment type="caution">
    <text evidence="2">The sequence shown here is derived from an EMBL/GenBank/DDBJ whole genome shotgun (WGS) entry which is preliminary data.</text>
</comment>
<gene>
    <name evidence="2" type="ORF">AC626_10730</name>
</gene>
<dbReference type="PATRIC" id="fig|43658.6.peg.1218"/>
<reference evidence="3" key="1">
    <citation type="submission" date="2015-07" db="EMBL/GenBank/DDBJ databases">
        <title>Draft genome sequence of a Pseudoalteromonas rubra strain, OCN096, isolated from Kaneohe Bay, Oahu, Hawaii.</title>
        <authorList>
            <person name="Beurmann S."/>
            <person name="Ushijima B."/>
            <person name="Belcaid M."/>
            <person name="Callahan S.M."/>
            <person name="Aeby G.S."/>
        </authorList>
    </citation>
    <scope>NUCLEOTIDE SEQUENCE [LARGE SCALE GENOMIC DNA]</scope>
    <source>
        <strain evidence="3">OCN096</strain>
    </source>
</reference>
<keyword evidence="1" id="KW-0732">Signal</keyword>
<organism evidence="2 3">
    <name type="scientific">Pseudoalteromonas rubra</name>
    <dbReference type="NCBI Taxonomy" id="43658"/>
    <lineage>
        <taxon>Bacteria</taxon>
        <taxon>Pseudomonadati</taxon>
        <taxon>Pseudomonadota</taxon>
        <taxon>Gammaproteobacteria</taxon>
        <taxon>Alteromonadales</taxon>
        <taxon>Pseudoalteromonadaceae</taxon>
        <taxon>Pseudoalteromonas</taxon>
    </lineage>
</organism>
<dbReference type="AlphaFoldDB" id="A0A0L0ESU6"/>
<name>A0A0L0ESU6_9GAMM</name>
<dbReference type="Proteomes" id="UP000036850">
    <property type="component" value="Unassembled WGS sequence"/>
</dbReference>